<evidence type="ECO:0000256" key="3">
    <source>
        <dbReference type="ARBA" id="ARBA00023163"/>
    </source>
</evidence>
<dbReference type="InterPro" id="IPR009057">
    <property type="entry name" value="Homeodomain-like_sf"/>
</dbReference>
<dbReference type="InterPro" id="IPR018060">
    <property type="entry name" value="HTH_AraC"/>
</dbReference>
<protein>
    <submittedName>
        <fullName evidence="5">Helix-turn-helix transcriptional regulator</fullName>
    </submittedName>
</protein>
<evidence type="ECO:0000259" key="4">
    <source>
        <dbReference type="PROSITE" id="PS01124"/>
    </source>
</evidence>
<dbReference type="Gene3D" id="1.10.10.60">
    <property type="entry name" value="Homeodomain-like"/>
    <property type="match status" value="2"/>
</dbReference>
<dbReference type="EMBL" id="JADCKL010000002">
    <property type="protein sequence ID" value="MBE5062462.1"/>
    <property type="molecule type" value="Genomic_DNA"/>
</dbReference>
<dbReference type="InterPro" id="IPR014710">
    <property type="entry name" value="RmlC-like_jellyroll"/>
</dbReference>
<dbReference type="Pfam" id="PF02311">
    <property type="entry name" value="AraC_binding"/>
    <property type="match status" value="1"/>
</dbReference>
<dbReference type="SUPFAM" id="SSF46689">
    <property type="entry name" value="Homeodomain-like"/>
    <property type="match status" value="2"/>
</dbReference>
<keyword evidence="2" id="KW-0238">DNA-binding</keyword>
<dbReference type="CDD" id="cd02208">
    <property type="entry name" value="cupin_RmlC-like"/>
    <property type="match status" value="1"/>
</dbReference>
<sequence length="307" mass="34949">MGVCRTITDETLREAVSHGKSDYPFAYYPEDIWRFDFHRIGWHWHNELEFLVAASGNAVCCVGEDKINLPQGCGVFINSGILHRFEAYQSVYAPNIVFAPSLLAPEESLIYQKYVRPVIVLSAPYQILEPHIVWQRQILQILGQIFALQEEGGRNELSTVRMLLEIWDLLEKNMAQASGLPKLRRLNHKQAQLQTMIQFIHDHYMEEITLEEIAGAASLSKSGALHIFQSGIHTSPVAYLIGYRLSRAAAELLTTQKPVSVIASDTGFASAGYFCRKFRQHYHMSAGEYRKGKQGKNMAERMYQIKQ</sequence>
<proteinExistence type="predicted"/>
<comment type="caution">
    <text evidence="5">The sequence shown here is derived from an EMBL/GenBank/DDBJ whole genome shotgun (WGS) entry which is preliminary data.</text>
</comment>
<keyword evidence="3" id="KW-0804">Transcription</keyword>
<dbReference type="SUPFAM" id="SSF51215">
    <property type="entry name" value="Regulatory protein AraC"/>
    <property type="match status" value="1"/>
</dbReference>
<dbReference type="Gene3D" id="2.60.120.10">
    <property type="entry name" value="Jelly Rolls"/>
    <property type="match status" value="1"/>
</dbReference>
<evidence type="ECO:0000313" key="6">
    <source>
        <dbReference type="Proteomes" id="UP000758652"/>
    </source>
</evidence>
<keyword evidence="6" id="KW-1185">Reference proteome</keyword>
<dbReference type="PANTHER" id="PTHR43280">
    <property type="entry name" value="ARAC-FAMILY TRANSCRIPTIONAL REGULATOR"/>
    <property type="match status" value="1"/>
</dbReference>
<evidence type="ECO:0000313" key="5">
    <source>
        <dbReference type="EMBL" id="MBE5062462.1"/>
    </source>
</evidence>
<organism evidence="5 6">
    <name type="scientific">Claveliimonas monacensis</name>
    <dbReference type="NCBI Taxonomy" id="2779351"/>
    <lineage>
        <taxon>Bacteria</taxon>
        <taxon>Bacillati</taxon>
        <taxon>Bacillota</taxon>
        <taxon>Clostridia</taxon>
        <taxon>Lachnospirales</taxon>
        <taxon>Lachnospiraceae</taxon>
        <taxon>Claveliimonas</taxon>
    </lineage>
</organism>
<feature type="domain" description="HTH araC/xylS-type" evidence="4">
    <location>
        <begin position="194"/>
        <end position="292"/>
    </location>
</feature>
<reference evidence="5 6" key="1">
    <citation type="submission" date="2020-10" db="EMBL/GenBank/DDBJ databases">
        <title>ChiBAC.</title>
        <authorList>
            <person name="Zenner C."/>
            <person name="Hitch T.C.A."/>
            <person name="Clavel T."/>
        </authorList>
    </citation>
    <scope>NUCLEOTIDE SEQUENCE [LARGE SCALE GENOMIC DNA]</scope>
    <source>
        <strain evidence="5 6">DSM 108991</strain>
    </source>
</reference>
<dbReference type="Pfam" id="PF12833">
    <property type="entry name" value="HTH_18"/>
    <property type="match status" value="1"/>
</dbReference>
<name>A0ABR9RIN3_9FIRM</name>
<dbReference type="InterPro" id="IPR003313">
    <property type="entry name" value="AraC-bd"/>
</dbReference>
<dbReference type="RefSeq" id="WP_226394334.1">
    <property type="nucleotide sequence ID" value="NZ_JADCKL010000002.1"/>
</dbReference>
<dbReference type="InterPro" id="IPR037923">
    <property type="entry name" value="HTH-like"/>
</dbReference>
<evidence type="ECO:0000256" key="1">
    <source>
        <dbReference type="ARBA" id="ARBA00023015"/>
    </source>
</evidence>
<gene>
    <name evidence="5" type="ORF">INF30_04185</name>
</gene>
<evidence type="ECO:0000256" key="2">
    <source>
        <dbReference type="ARBA" id="ARBA00023125"/>
    </source>
</evidence>
<dbReference type="PANTHER" id="PTHR43280:SF28">
    <property type="entry name" value="HTH-TYPE TRANSCRIPTIONAL ACTIVATOR RHAS"/>
    <property type="match status" value="1"/>
</dbReference>
<dbReference type="PROSITE" id="PS01124">
    <property type="entry name" value="HTH_ARAC_FAMILY_2"/>
    <property type="match status" value="1"/>
</dbReference>
<dbReference type="SMART" id="SM00342">
    <property type="entry name" value="HTH_ARAC"/>
    <property type="match status" value="1"/>
</dbReference>
<accession>A0ABR9RIN3</accession>
<keyword evidence="1" id="KW-0805">Transcription regulation</keyword>
<dbReference type="Proteomes" id="UP000758652">
    <property type="component" value="Unassembled WGS sequence"/>
</dbReference>